<dbReference type="CDD" id="cd00098">
    <property type="entry name" value="IgC1"/>
    <property type="match status" value="1"/>
</dbReference>
<reference evidence="3" key="1">
    <citation type="thesis" date="2020" institute="ProQuest LLC" country="789 East Eisenhower Parkway, Ann Arbor, MI, USA">
        <title>Comparative Genomics and Chromosome Evolution.</title>
        <authorList>
            <person name="Mudd A.B."/>
        </authorList>
    </citation>
    <scope>NUCLEOTIDE SEQUENCE</scope>
    <source>
        <strain evidence="3">HN-11 Male</strain>
        <tissue evidence="3">Kidney and liver</tissue>
    </source>
</reference>
<accession>A0A8J6E5S7</accession>
<dbReference type="Gene3D" id="2.60.40.10">
    <property type="entry name" value="Immunoglobulins"/>
    <property type="match status" value="1"/>
</dbReference>
<dbReference type="InterPro" id="IPR013783">
    <property type="entry name" value="Ig-like_fold"/>
</dbReference>
<evidence type="ECO:0008006" key="5">
    <source>
        <dbReference type="Google" id="ProtNLM"/>
    </source>
</evidence>
<dbReference type="FunFam" id="2.60.40.10:FF:001774">
    <property type="entry name" value="Uncharacterized LOC100216153"/>
    <property type="match status" value="1"/>
</dbReference>
<dbReference type="OrthoDB" id="10043043at2759"/>
<evidence type="ECO:0000256" key="1">
    <source>
        <dbReference type="ARBA" id="ARBA00023319"/>
    </source>
</evidence>
<sequence length="140" mass="15905">MIWSQIYITQNPSLPADYPYRPAVNIQVPPLYNNSEASLECTISNCFPDVISGMWIKKDRQSRETHYIAGDGAYRISHHELGRQPNNTYSYKSYLIFTPSVESHQGAEFIFQVEHPSLEHPMQKSTGALQVTDAGDKDIN</sequence>
<dbReference type="SUPFAM" id="SSF48726">
    <property type="entry name" value="Immunoglobulin"/>
    <property type="match status" value="1"/>
</dbReference>
<evidence type="ECO:0000313" key="3">
    <source>
        <dbReference type="EMBL" id="KAG9464125.1"/>
    </source>
</evidence>
<proteinExistence type="predicted"/>
<dbReference type="InterPro" id="IPR050380">
    <property type="entry name" value="Immune_Resp_Modulators"/>
</dbReference>
<dbReference type="InterPro" id="IPR036179">
    <property type="entry name" value="Ig-like_dom_sf"/>
</dbReference>
<dbReference type="Proteomes" id="UP000770717">
    <property type="component" value="Unassembled WGS sequence"/>
</dbReference>
<dbReference type="PANTHER" id="PTHR23411">
    <property type="entry name" value="TAPASIN"/>
    <property type="match status" value="1"/>
</dbReference>
<protein>
    <recommendedName>
        <fullName evidence="5">Ig-like domain-containing protein</fullName>
    </recommendedName>
</protein>
<dbReference type="AlphaFoldDB" id="A0A8J6E5S7"/>
<feature type="region of interest" description="Disordered" evidence="2">
    <location>
        <begin position="121"/>
        <end position="140"/>
    </location>
</feature>
<evidence type="ECO:0000256" key="2">
    <source>
        <dbReference type="SAM" id="MobiDB-lite"/>
    </source>
</evidence>
<comment type="caution">
    <text evidence="3">The sequence shown here is derived from an EMBL/GenBank/DDBJ whole genome shotgun (WGS) entry which is preliminary data.</text>
</comment>
<dbReference type="EMBL" id="WNTK01005048">
    <property type="protein sequence ID" value="KAG9464125.1"/>
    <property type="molecule type" value="Genomic_DNA"/>
</dbReference>
<gene>
    <name evidence="3" type="ORF">GDO78_020456</name>
</gene>
<organism evidence="3 4">
    <name type="scientific">Eleutherodactylus coqui</name>
    <name type="common">Puerto Rican coqui</name>
    <dbReference type="NCBI Taxonomy" id="57060"/>
    <lineage>
        <taxon>Eukaryota</taxon>
        <taxon>Metazoa</taxon>
        <taxon>Chordata</taxon>
        <taxon>Craniata</taxon>
        <taxon>Vertebrata</taxon>
        <taxon>Euteleostomi</taxon>
        <taxon>Amphibia</taxon>
        <taxon>Batrachia</taxon>
        <taxon>Anura</taxon>
        <taxon>Neobatrachia</taxon>
        <taxon>Hyloidea</taxon>
        <taxon>Eleutherodactylidae</taxon>
        <taxon>Eleutherodactylinae</taxon>
        <taxon>Eleutherodactylus</taxon>
        <taxon>Eleutherodactylus</taxon>
    </lineage>
</organism>
<evidence type="ECO:0000313" key="4">
    <source>
        <dbReference type="Proteomes" id="UP000770717"/>
    </source>
</evidence>
<keyword evidence="1" id="KW-0393">Immunoglobulin domain</keyword>
<keyword evidence="4" id="KW-1185">Reference proteome</keyword>
<name>A0A8J6E5S7_ELECQ</name>